<organism evidence="9 10">
    <name type="scientific">Pigmentiphaga humi</name>
    <dbReference type="NCBI Taxonomy" id="2478468"/>
    <lineage>
        <taxon>Bacteria</taxon>
        <taxon>Pseudomonadati</taxon>
        <taxon>Pseudomonadota</taxon>
        <taxon>Betaproteobacteria</taxon>
        <taxon>Burkholderiales</taxon>
        <taxon>Alcaligenaceae</taxon>
        <taxon>Pigmentiphaga</taxon>
    </lineage>
</organism>
<dbReference type="Pfam" id="PF02706">
    <property type="entry name" value="Wzz"/>
    <property type="match status" value="1"/>
</dbReference>
<dbReference type="OrthoDB" id="9775724at2"/>
<keyword evidence="4 7" id="KW-1133">Transmembrane helix</keyword>
<dbReference type="RefSeq" id="WP_124080954.1">
    <property type="nucleotide sequence ID" value="NZ_UWPJ01000026.1"/>
</dbReference>
<reference evidence="9 10" key="1">
    <citation type="submission" date="2018-10" db="EMBL/GenBank/DDBJ databases">
        <authorList>
            <person name="Criscuolo A."/>
        </authorList>
    </citation>
    <scope>NUCLEOTIDE SEQUENCE [LARGE SCALE GENOMIC DNA]</scope>
    <source>
        <strain evidence="9">DnA1</strain>
    </source>
</reference>
<evidence type="ECO:0000256" key="5">
    <source>
        <dbReference type="ARBA" id="ARBA00023136"/>
    </source>
</evidence>
<keyword evidence="6" id="KW-0175">Coiled coil</keyword>
<dbReference type="InterPro" id="IPR050445">
    <property type="entry name" value="Bact_polysacc_biosynth/exp"/>
</dbReference>
<feature type="transmembrane region" description="Helical" evidence="7">
    <location>
        <begin position="24"/>
        <end position="48"/>
    </location>
</feature>
<feature type="coiled-coil region" evidence="6">
    <location>
        <begin position="167"/>
        <end position="201"/>
    </location>
</feature>
<evidence type="ECO:0000256" key="2">
    <source>
        <dbReference type="ARBA" id="ARBA00022475"/>
    </source>
</evidence>
<dbReference type="PANTHER" id="PTHR32309">
    <property type="entry name" value="TYROSINE-PROTEIN KINASE"/>
    <property type="match status" value="1"/>
</dbReference>
<evidence type="ECO:0000259" key="8">
    <source>
        <dbReference type="Pfam" id="PF02706"/>
    </source>
</evidence>
<name>A0A3P4B8D8_9BURK</name>
<evidence type="ECO:0000313" key="9">
    <source>
        <dbReference type="EMBL" id="VCU71425.1"/>
    </source>
</evidence>
<protein>
    <submittedName>
        <fullName evidence="9">Tyrosine kinase</fullName>
    </submittedName>
</protein>
<keyword evidence="5 7" id="KW-0472">Membrane</keyword>
<feature type="domain" description="Polysaccharide chain length determinant N-terminal" evidence="8">
    <location>
        <begin position="10"/>
        <end position="98"/>
    </location>
</feature>
<keyword evidence="3 7" id="KW-0812">Transmembrane</keyword>
<proteinExistence type="predicted"/>
<evidence type="ECO:0000256" key="1">
    <source>
        <dbReference type="ARBA" id="ARBA00004651"/>
    </source>
</evidence>
<evidence type="ECO:0000313" key="10">
    <source>
        <dbReference type="Proteomes" id="UP000277294"/>
    </source>
</evidence>
<comment type="subcellular location">
    <subcellularLocation>
        <location evidence="1">Cell membrane</location>
        <topology evidence="1">Multi-pass membrane protein</topology>
    </subcellularLocation>
</comment>
<dbReference type="AlphaFoldDB" id="A0A3P4B8D8"/>
<dbReference type="EMBL" id="UWPJ01000026">
    <property type="protein sequence ID" value="VCU71425.1"/>
    <property type="molecule type" value="Genomic_DNA"/>
</dbReference>
<keyword evidence="2" id="KW-1003">Cell membrane</keyword>
<dbReference type="InterPro" id="IPR003856">
    <property type="entry name" value="LPS_length_determ_N"/>
</dbReference>
<gene>
    <name evidence="9" type="ORF">PIGHUM_03509</name>
</gene>
<evidence type="ECO:0000256" key="4">
    <source>
        <dbReference type="ARBA" id="ARBA00022989"/>
    </source>
</evidence>
<accession>A0A3P4B8D8</accession>
<dbReference type="GO" id="GO:0016301">
    <property type="term" value="F:kinase activity"/>
    <property type="evidence" value="ECO:0007669"/>
    <property type="project" value="UniProtKB-KW"/>
</dbReference>
<keyword evidence="10" id="KW-1185">Reference proteome</keyword>
<dbReference type="PANTHER" id="PTHR32309:SF31">
    <property type="entry name" value="CAPSULAR EXOPOLYSACCHARIDE FAMILY"/>
    <property type="match status" value="1"/>
</dbReference>
<evidence type="ECO:0000256" key="7">
    <source>
        <dbReference type="SAM" id="Phobius"/>
    </source>
</evidence>
<feature type="coiled-coil region" evidence="6">
    <location>
        <begin position="307"/>
        <end position="341"/>
    </location>
</feature>
<dbReference type="Proteomes" id="UP000277294">
    <property type="component" value="Unassembled WGS sequence"/>
</dbReference>
<feature type="transmembrane region" description="Helical" evidence="7">
    <location>
        <begin position="406"/>
        <end position="426"/>
    </location>
</feature>
<sequence>MVHSPDSGFLSLSQLQAMLGARKWLIAQAMAVTFVFTLAAVLFIPRIWTATTDVYIDYKENDPIGGRSFSALLDESYLQTQVDLIQSTTVAERMIADLAILPRSRRAEGDPERDRLITEISKSVQVSSQRSSRVLRVSYAADTPEKARDYANAIVKAYISVSQEMASASARTRNEEYNAQLEHLRREIGTIQEKLTQYQQETGIVDGQQAGDLETRQLNDMTSALLSIDSQVDEARARNQTIDRLLAGGMRSQDLPQISQLTTISQMRDNQTLLDRQLSELSSSLGANHPRVLGLRAEREQLQSRIAAQAKAALDSQRSDLARLEGQRAALQRALEQQRKKVLQQMVQRDQVASYQRQLAGVEQVYNTALQKYDSILMASNISLPNLAVLRAAESPSKPTRPRIRLSLALSLVIGFLAGAALALLLELYRRRLRCEDDLSRTCGLNVIGRIGHPTSDLPAPAL</sequence>
<evidence type="ECO:0000256" key="3">
    <source>
        <dbReference type="ARBA" id="ARBA00022692"/>
    </source>
</evidence>
<evidence type="ECO:0000256" key="6">
    <source>
        <dbReference type="SAM" id="Coils"/>
    </source>
</evidence>
<dbReference type="GO" id="GO:0005886">
    <property type="term" value="C:plasma membrane"/>
    <property type="evidence" value="ECO:0007669"/>
    <property type="project" value="UniProtKB-SubCell"/>
</dbReference>
<keyword evidence="9" id="KW-0418">Kinase</keyword>
<keyword evidence="9" id="KW-0808">Transferase</keyword>